<dbReference type="RefSeq" id="WP_013487887.1">
    <property type="nucleotide sequence ID" value="NC_014829.1"/>
</dbReference>
<reference evidence="1" key="1">
    <citation type="submission" date="2010-12" db="EMBL/GenBank/DDBJ databases">
        <title>Complete sequence of Bacillus cellulosilyticus DSM 2522.</title>
        <authorList>
            <consortium name="US DOE Joint Genome Institute"/>
            <person name="Lucas S."/>
            <person name="Copeland A."/>
            <person name="Lapidus A."/>
            <person name="Cheng J.-F."/>
            <person name="Bruce D."/>
            <person name="Goodwin L."/>
            <person name="Pitluck S."/>
            <person name="Chertkov O."/>
            <person name="Detter J.C."/>
            <person name="Han C."/>
            <person name="Tapia R."/>
            <person name="Land M."/>
            <person name="Hauser L."/>
            <person name="Jeffries C."/>
            <person name="Kyrpides N."/>
            <person name="Ivanova N."/>
            <person name="Mikhailova N."/>
            <person name="Brumm P."/>
            <person name="Mead D."/>
            <person name="Woyke T."/>
        </authorList>
    </citation>
    <scope>NUCLEOTIDE SEQUENCE [LARGE SCALE GENOMIC DNA]</scope>
    <source>
        <strain evidence="1">DSM 2522</strain>
    </source>
</reference>
<organism evidence="1 2">
    <name type="scientific">Evansella cellulosilytica (strain ATCC 21833 / DSM 2522 / FERM P-1141 / JCM 9156 / N-4)</name>
    <name type="common">Bacillus cellulosilyticus</name>
    <dbReference type="NCBI Taxonomy" id="649639"/>
    <lineage>
        <taxon>Bacteria</taxon>
        <taxon>Bacillati</taxon>
        <taxon>Bacillota</taxon>
        <taxon>Bacilli</taxon>
        <taxon>Bacillales</taxon>
        <taxon>Bacillaceae</taxon>
        <taxon>Evansella</taxon>
    </lineage>
</organism>
<name>E6TSN9_EVAC2</name>
<dbReference type="HOGENOM" id="CLU_137359_1_1_9"/>
<protein>
    <submittedName>
        <fullName evidence="1">Uncharacterized protein</fullName>
    </submittedName>
</protein>
<dbReference type="Proteomes" id="UP000001401">
    <property type="component" value="Chromosome"/>
</dbReference>
<dbReference type="InterPro" id="IPR005361">
    <property type="entry name" value="UPF0158"/>
</dbReference>
<keyword evidence="2" id="KW-1185">Reference proteome</keyword>
<dbReference type="eggNOG" id="ENOG5033017">
    <property type="taxonomic scope" value="Bacteria"/>
</dbReference>
<evidence type="ECO:0000313" key="2">
    <source>
        <dbReference type="Proteomes" id="UP000001401"/>
    </source>
</evidence>
<accession>E6TSN9</accession>
<dbReference type="EMBL" id="CP002394">
    <property type="protein sequence ID" value="ADU29547.1"/>
    <property type="molecule type" value="Genomic_DNA"/>
</dbReference>
<gene>
    <name evidence="1" type="ordered locus">Bcell_1282</name>
</gene>
<dbReference type="KEGG" id="bco:Bcell_1282"/>
<dbReference type="OrthoDB" id="48384at2"/>
<dbReference type="Pfam" id="PF03682">
    <property type="entry name" value="UPF0158"/>
    <property type="match status" value="1"/>
</dbReference>
<evidence type="ECO:0000313" key="1">
    <source>
        <dbReference type="EMBL" id="ADU29547.1"/>
    </source>
</evidence>
<sequence>MTKKLNLRELVEHMDFQIEEFSNYVNIQTGEVVSISNDILLKVEDDEIDLDNHPEWEHEMIHEAIDLLENDGDYIEVPSKYEINEYGIMEDFAFNVKPDKVSDKLSRAIQGRGAFRRFKDTIDELGVTEEWYKYKRERLKEMAIKWCQRNGIEYREE</sequence>
<proteinExistence type="predicted"/>
<dbReference type="STRING" id="649639.Bcell_1282"/>
<dbReference type="AlphaFoldDB" id="E6TSN9"/>